<name>A0ABU5WP02_9BURK</name>
<evidence type="ECO:0000313" key="2">
    <source>
        <dbReference type="Proteomes" id="UP001304467"/>
    </source>
</evidence>
<gene>
    <name evidence="1" type="ORF">SB593_17365</name>
</gene>
<dbReference type="Proteomes" id="UP001304467">
    <property type="component" value="Unassembled WGS sequence"/>
</dbReference>
<dbReference type="PANTHER" id="PTHR37941">
    <property type="entry name" value="FUMARASE E-RELATED"/>
    <property type="match status" value="1"/>
</dbReference>
<dbReference type="InterPro" id="IPR007761">
    <property type="entry name" value="MtlR-like"/>
</dbReference>
<dbReference type="Gene3D" id="1.20.120.330">
    <property type="entry name" value="Nucleotidyltransferases domain 2"/>
    <property type="match status" value="1"/>
</dbReference>
<proteinExistence type="predicted"/>
<dbReference type="PANTHER" id="PTHR37941:SF1">
    <property type="entry name" value="FUMARASE E-RELATED"/>
    <property type="match status" value="1"/>
</dbReference>
<comment type="caution">
    <text evidence="1">The sequence shown here is derived from an EMBL/GenBank/DDBJ whole genome shotgun (WGS) entry which is preliminary data.</text>
</comment>
<dbReference type="Pfam" id="PF05068">
    <property type="entry name" value="MtlR"/>
    <property type="match status" value="1"/>
</dbReference>
<reference evidence="1 2" key="1">
    <citation type="journal article" date="2023" name="Front. Microbiol.">
        <title>Genomic analyses of Burkholderia respiratory isolates indicates two evolutionarily distinct B. anthina clades.</title>
        <authorList>
            <person name="Pham A."/>
            <person name="Volmer J.G."/>
            <person name="Chambers D.C."/>
            <person name="Smith D.J."/>
            <person name="Reid D.W."/>
            <person name="Burr L."/>
            <person name="Wells T.J."/>
        </authorList>
    </citation>
    <scope>NUCLEOTIDE SEQUENCE [LARGE SCALE GENOMIC DNA]</scope>
    <source>
        <strain evidence="1 2">BCCIQ07A</strain>
    </source>
</reference>
<evidence type="ECO:0000313" key="1">
    <source>
        <dbReference type="EMBL" id="MEB2580721.1"/>
    </source>
</evidence>
<sequence>MGLPQNIDFHQINDLIGAFNKESDRGAAIFAGSFLEHYLGAYLQSKTVDAKVAEKLFGAMGPLATSSQRIAVAYAFGFIDKELYRNIELIRKIRNHFAHHPFEGSSESDEVKGKVLSLSTYGGSPANYSAAHARQVYVFACSVICGYFWKLMQSAQEKI</sequence>
<dbReference type="EMBL" id="JAWRLE010000026">
    <property type="protein sequence ID" value="MEB2580721.1"/>
    <property type="molecule type" value="Genomic_DNA"/>
</dbReference>
<keyword evidence="2" id="KW-1185">Reference proteome</keyword>
<organism evidence="1 2">
    <name type="scientific">Burkholderia anthinoferrum</name>
    <dbReference type="NCBI Taxonomy" id="3090833"/>
    <lineage>
        <taxon>Bacteria</taxon>
        <taxon>Pseudomonadati</taxon>
        <taxon>Pseudomonadota</taxon>
        <taxon>Betaproteobacteria</taxon>
        <taxon>Burkholderiales</taxon>
        <taxon>Burkholderiaceae</taxon>
        <taxon>Burkholderia</taxon>
    </lineage>
</organism>
<accession>A0ABU5WP02</accession>
<dbReference type="RefSeq" id="WP_143328695.1">
    <property type="nucleotide sequence ID" value="NZ_JAWRKY010000011.1"/>
</dbReference>
<dbReference type="SUPFAM" id="SSF158668">
    <property type="entry name" value="MtlR-like"/>
    <property type="match status" value="1"/>
</dbReference>
<dbReference type="InterPro" id="IPR038026">
    <property type="entry name" value="MtlR-like_sf"/>
</dbReference>
<protein>
    <submittedName>
        <fullName evidence="1">MltR family transcriptional regulator</fullName>
    </submittedName>
</protein>